<dbReference type="EMBL" id="JANPWB010000011">
    <property type="protein sequence ID" value="KAJ1126923.1"/>
    <property type="molecule type" value="Genomic_DNA"/>
</dbReference>
<proteinExistence type="predicted"/>
<comment type="caution">
    <text evidence="2">The sequence shown here is derived from an EMBL/GenBank/DDBJ whole genome shotgun (WGS) entry which is preliminary data.</text>
</comment>
<dbReference type="Proteomes" id="UP001066276">
    <property type="component" value="Chromosome 7"/>
</dbReference>
<reference evidence="2" key="1">
    <citation type="journal article" date="2022" name="bioRxiv">
        <title>Sequencing and chromosome-scale assembly of the giantPleurodeles waltlgenome.</title>
        <authorList>
            <person name="Brown T."/>
            <person name="Elewa A."/>
            <person name="Iarovenko S."/>
            <person name="Subramanian E."/>
            <person name="Araus A.J."/>
            <person name="Petzold A."/>
            <person name="Susuki M."/>
            <person name="Suzuki K.-i.T."/>
            <person name="Hayashi T."/>
            <person name="Toyoda A."/>
            <person name="Oliveira C."/>
            <person name="Osipova E."/>
            <person name="Leigh N.D."/>
            <person name="Simon A."/>
            <person name="Yun M.H."/>
        </authorList>
    </citation>
    <scope>NUCLEOTIDE SEQUENCE</scope>
    <source>
        <strain evidence="2">20211129_DDA</strain>
        <tissue evidence="2">Liver</tissue>
    </source>
</reference>
<sequence length="131" mass="14473">MGRTKTKSGSPGPQAHSCPSPLESSLARTPENCIPTMDQRPQAGKLDLILQIRESSLVIEHRLGVITTVISIFKDEHRKLAEKVKTNEAVIDVLLPAKLEHTKQMNKLTRVEILQKRAKDAEATIIGITSE</sequence>
<name>A0AAV7PF79_PLEWA</name>
<feature type="region of interest" description="Disordered" evidence="1">
    <location>
        <begin position="1"/>
        <end position="38"/>
    </location>
</feature>
<organism evidence="2 3">
    <name type="scientific">Pleurodeles waltl</name>
    <name type="common">Iberian ribbed newt</name>
    <dbReference type="NCBI Taxonomy" id="8319"/>
    <lineage>
        <taxon>Eukaryota</taxon>
        <taxon>Metazoa</taxon>
        <taxon>Chordata</taxon>
        <taxon>Craniata</taxon>
        <taxon>Vertebrata</taxon>
        <taxon>Euteleostomi</taxon>
        <taxon>Amphibia</taxon>
        <taxon>Batrachia</taxon>
        <taxon>Caudata</taxon>
        <taxon>Salamandroidea</taxon>
        <taxon>Salamandridae</taxon>
        <taxon>Pleurodelinae</taxon>
        <taxon>Pleurodeles</taxon>
    </lineage>
</organism>
<evidence type="ECO:0000313" key="3">
    <source>
        <dbReference type="Proteomes" id="UP001066276"/>
    </source>
</evidence>
<accession>A0AAV7PF79</accession>
<keyword evidence="3" id="KW-1185">Reference proteome</keyword>
<evidence type="ECO:0000313" key="2">
    <source>
        <dbReference type="EMBL" id="KAJ1126923.1"/>
    </source>
</evidence>
<gene>
    <name evidence="2" type="ORF">NDU88_005329</name>
</gene>
<dbReference type="AlphaFoldDB" id="A0AAV7PF79"/>
<protein>
    <submittedName>
        <fullName evidence="2">Uncharacterized protein</fullName>
    </submittedName>
</protein>
<evidence type="ECO:0000256" key="1">
    <source>
        <dbReference type="SAM" id="MobiDB-lite"/>
    </source>
</evidence>